<keyword evidence="4" id="KW-1185">Reference proteome</keyword>
<dbReference type="RefSeq" id="WP_088713746.1">
    <property type="nucleotide sequence ID" value="NZ_NFZT01000007.1"/>
</dbReference>
<organism evidence="3 4">
    <name type="scientific">Pacificimonas flava</name>
    <dbReference type="NCBI Taxonomy" id="1234595"/>
    <lineage>
        <taxon>Bacteria</taxon>
        <taxon>Pseudomonadati</taxon>
        <taxon>Pseudomonadota</taxon>
        <taxon>Alphaproteobacteria</taxon>
        <taxon>Sphingomonadales</taxon>
        <taxon>Sphingosinicellaceae</taxon>
        <taxon>Pacificimonas</taxon>
    </lineage>
</organism>
<dbReference type="Pfam" id="PF18932">
    <property type="entry name" value="DUF5681"/>
    <property type="match status" value="1"/>
</dbReference>
<feature type="region of interest" description="Disordered" evidence="1">
    <location>
        <begin position="1"/>
        <end position="26"/>
    </location>
</feature>
<feature type="compositionally biased region" description="Basic and acidic residues" evidence="1">
    <location>
        <begin position="154"/>
        <end position="176"/>
    </location>
</feature>
<reference evidence="4" key="1">
    <citation type="submission" date="2017-05" db="EMBL/GenBank/DDBJ databases">
        <authorList>
            <person name="Lin X."/>
        </authorList>
    </citation>
    <scope>NUCLEOTIDE SEQUENCE [LARGE SCALE GENOMIC DNA]</scope>
    <source>
        <strain evidence="4">JLT2012</strain>
    </source>
</reference>
<feature type="domain" description="DUF5681" evidence="2">
    <location>
        <begin position="3"/>
        <end position="80"/>
    </location>
</feature>
<dbReference type="OrthoDB" id="2086138at2"/>
<proteinExistence type="predicted"/>
<protein>
    <recommendedName>
        <fullName evidence="2">DUF5681 domain-containing protein</fullName>
    </recommendedName>
</protein>
<comment type="caution">
    <text evidence="3">The sequence shown here is derived from an EMBL/GenBank/DDBJ whole genome shotgun (WGS) entry which is preliminary data.</text>
</comment>
<feature type="region of interest" description="Disordered" evidence="1">
    <location>
        <begin position="147"/>
        <end position="176"/>
    </location>
</feature>
<dbReference type="EMBL" id="NFZT01000007">
    <property type="protein sequence ID" value="OWV31952.1"/>
    <property type="molecule type" value="Genomic_DNA"/>
</dbReference>
<sequence length="176" mass="19807">MARFQKGQSGNPKGRPRKDRHAATGSAFDIILEKRLTVRQGSKQRELTVEEALEQRTYQDALKGGKAARTAVLKMILRRERAKAKQRPAQSPIDVKIERVDPENADAVLQVLGIAAPDKTWTESKPGDRQRLLLEPWAVKAALARRRTSVSQHDLLDLKRSTRDDGSIKWPRPEAS</sequence>
<accession>A0A219B0T3</accession>
<dbReference type="AlphaFoldDB" id="A0A219B0T3"/>
<evidence type="ECO:0000259" key="2">
    <source>
        <dbReference type="Pfam" id="PF18932"/>
    </source>
</evidence>
<evidence type="ECO:0000313" key="4">
    <source>
        <dbReference type="Proteomes" id="UP000198462"/>
    </source>
</evidence>
<dbReference type="InterPro" id="IPR043736">
    <property type="entry name" value="DUF5681"/>
</dbReference>
<feature type="compositionally biased region" description="Polar residues" evidence="1">
    <location>
        <begin position="1"/>
        <end position="11"/>
    </location>
</feature>
<gene>
    <name evidence="3" type="ORF">B5C34_15780</name>
</gene>
<name>A0A219B0T3_9SPHN</name>
<evidence type="ECO:0000313" key="3">
    <source>
        <dbReference type="EMBL" id="OWV31952.1"/>
    </source>
</evidence>
<dbReference type="Proteomes" id="UP000198462">
    <property type="component" value="Unassembled WGS sequence"/>
</dbReference>
<evidence type="ECO:0000256" key="1">
    <source>
        <dbReference type="SAM" id="MobiDB-lite"/>
    </source>
</evidence>